<dbReference type="GO" id="GO:0016884">
    <property type="term" value="F:carbon-nitrogen ligase activity, with glutamine as amido-N-donor"/>
    <property type="evidence" value="ECO:0007669"/>
    <property type="project" value="InterPro"/>
</dbReference>
<dbReference type="InterPro" id="IPR042184">
    <property type="entry name" value="YqeY/Aim41_N"/>
</dbReference>
<reference evidence="1 2" key="1">
    <citation type="submission" date="2019-11" db="EMBL/GenBank/DDBJ databases">
        <title>The genome sequence of Methylocystis heyeri.</title>
        <authorList>
            <person name="Oshkin I.Y."/>
            <person name="Miroshnikov K."/>
            <person name="Dedysh S.N."/>
        </authorList>
    </citation>
    <scope>NUCLEOTIDE SEQUENCE [LARGE SCALE GENOMIC DNA]</scope>
    <source>
        <strain evidence="1 2">H2</strain>
    </source>
</reference>
<dbReference type="InterPro" id="IPR003789">
    <property type="entry name" value="Asn/Gln_tRNA_amidoTrase-B-like"/>
</dbReference>
<dbReference type="AlphaFoldDB" id="A0A6B8KIL1"/>
<evidence type="ECO:0000313" key="2">
    <source>
        <dbReference type="Proteomes" id="UP000309061"/>
    </source>
</evidence>
<keyword evidence="2" id="KW-1185">Reference proteome</keyword>
<dbReference type="SUPFAM" id="SSF89095">
    <property type="entry name" value="GatB/YqeY motif"/>
    <property type="match status" value="1"/>
</dbReference>
<organism evidence="1 2">
    <name type="scientific">Methylocystis heyeri</name>
    <dbReference type="NCBI Taxonomy" id="391905"/>
    <lineage>
        <taxon>Bacteria</taxon>
        <taxon>Pseudomonadati</taxon>
        <taxon>Pseudomonadota</taxon>
        <taxon>Alphaproteobacteria</taxon>
        <taxon>Hyphomicrobiales</taxon>
        <taxon>Methylocystaceae</taxon>
        <taxon>Methylocystis</taxon>
    </lineage>
</organism>
<dbReference type="KEGG" id="mhey:H2LOC_018485"/>
<dbReference type="RefSeq" id="WP_136497252.1">
    <property type="nucleotide sequence ID" value="NZ_CP046052.1"/>
</dbReference>
<protein>
    <submittedName>
        <fullName evidence="1">GatB/YqeY domain-containing protein</fullName>
    </submittedName>
</protein>
<gene>
    <name evidence="1" type="ORF">H2LOC_018485</name>
</gene>
<dbReference type="PANTHER" id="PTHR28055">
    <property type="entry name" value="ALTERED INHERITANCE OF MITOCHONDRIA PROTEIN 41, MITOCHONDRIAL"/>
    <property type="match status" value="1"/>
</dbReference>
<dbReference type="PANTHER" id="PTHR28055:SF1">
    <property type="entry name" value="ALTERED INHERITANCE OF MITOCHONDRIA PROTEIN 41, MITOCHONDRIAL"/>
    <property type="match status" value="1"/>
</dbReference>
<accession>A0A6B8KIL1</accession>
<dbReference type="Pfam" id="PF09424">
    <property type="entry name" value="YqeY"/>
    <property type="match status" value="1"/>
</dbReference>
<dbReference type="OrthoDB" id="9788127at2"/>
<dbReference type="EMBL" id="CP046052">
    <property type="protein sequence ID" value="QGM47512.1"/>
    <property type="molecule type" value="Genomic_DNA"/>
</dbReference>
<proteinExistence type="predicted"/>
<dbReference type="InterPro" id="IPR023168">
    <property type="entry name" value="GatB_Yqey_C_2"/>
</dbReference>
<name>A0A6B8KIL1_9HYPH</name>
<evidence type="ECO:0000313" key="1">
    <source>
        <dbReference type="EMBL" id="QGM47512.1"/>
    </source>
</evidence>
<dbReference type="InterPro" id="IPR019004">
    <property type="entry name" value="YqeY/Aim41"/>
</dbReference>
<sequence>MREKLTTDLKEAMKAGNRQKVDALRLINAALKDKDIEARGAGKSLTEEDILALLQKMIKSRQESLDIYEKNNRPDLAEKERGEIAVISGYLPTQLDEAEAAEAVKAAIAETGAASIKDMGKVVAALKAKYTGRMDFAKASALVKAALSG</sequence>
<dbReference type="Proteomes" id="UP000309061">
    <property type="component" value="Chromosome"/>
</dbReference>
<dbReference type="Gene3D" id="1.10.1510.10">
    <property type="entry name" value="Uncharacterised protein YqeY/AIM41 PF09424, N-terminal domain"/>
    <property type="match status" value="1"/>
</dbReference>
<dbReference type="Gene3D" id="1.10.10.410">
    <property type="match status" value="1"/>
</dbReference>